<proteinExistence type="predicted"/>
<dbReference type="AlphaFoldDB" id="A0A1D8N732"/>
<protein>
    <submittedName>
        <fullName evidence="1">Uncharacterized protein</fullName>
    </submittedName>
</protein>
<dbReference type="RefSeq" id="XP_068138157.1">
    <property type="nucleotide sequence ID" value="XM_068282056.1"/>
</dbReference>
<reference evidence="1 2" key="1">
    <citation type="journal article" date="2016" name="PLoS ONE">
        <title>Sequence Assembly of Yarrowia lipolytica Strain W29/CLIB89 Shows Transposable Element Diversity.</title>
        <authorList>
            <person name="Magnan C."/>
            <person name="Yu J."/>
            <person name="Chang I."/>
            <person name="Jahn E."/>
            <person name="Kanomata Y."/>
            <person name="Wu J."/>
            <person name="Zeller M."/>
            <person name="Oakes M."/>
            <person name="Baldi P."/>
            <person name="Sandmeyer S."/>
        </authorList>
    </citation>
    <scope>NUCLEOTIDE SEQUENCE [LARGE SCALE GENOMIC DNA]</scope>
    <source>
        <strain evidence="2">CLIB89(W29)</strain>
    </source>
</reference>
<name>A0A1D8N732_YARLL</name>
<evidence type="ECO:0000313" key="1">
    <source>
        <dbReference type="EMBL" id="AOW01450.1"/>
    </source>
</evidence>
<organism evidence="1 2">
    <name type="scientific">Yarrowia lipolytica</name>
    <name type="common">Candida lipolytica</name>
    <dbReference type="NCBI Taxonomy" id="4952"/>
    <lineage>
        <taxon>Eukaryota</taxon>
        <taxon>Fungi</taxon>
        <taxon>Dikarya</taxon>
        <taxon>Ascomycota</taxon>
        <taxon>Saccharomycotina</taxon>
        <taxon>Dipodascomycetes</taxon>
        <taxon>Dipodascales</taxon>
        <taxon>Dipodascales incertae sedis</taxon>
        <taxon>Yarrowia</taxon>
    </lineage>
</organism>
<evidence type="ECO:0000313" key="2">
    <source>
        <dbReference type="Proteomes" id="UP000182444"/>
    </source>
</evidence>
<gene>
    <name evidence="1" type="ORF">YALI1_B12313g</name>
</gene>
<accession>A0A1D8N732</accession>
<sequence>MLTSLGYFGKNQFGKFSTKIQYNRMSKEPSYNIELRCIASTSYEVASHFSLAVLFPSSYPFCGQCIAVQCWPFSHSLFSVLYAFHSFILVHS</sequence>
<dbReference type="VEuPathDB" id="FungiDB:YALI1_B12313g"/>
<dbReference type="GeneID" id="94582710"/>
<dbReference type="EMBL" id="CP017554">
    <property type="protein sequence ID" value="AOW01450.1"/>
    <property type="molecule type" value="Genomic_DNA"/>
</dbReference>
<dbReference type="Proteomes" id="UP000182444">
    <property type="component" value="Chromosome 1B"/>
</dbReference>